<proteinExistence type="inferred from homology"/>
<evidence type="ECO:0000313" key="8">
    <source>
        <dbReference type="Proteomes" id="UP000737171"/>
    </source>
</evidence>
<evidence type="ECO:0000313" key="7">
    <source>
        <dbReference type="EMBL" id="NRF69745.1"/>
    </source>
</evidence>
<dbReference type="SUPFAM" id="SSF50891">
    <property type="entry name" value="Cyclophilin-like"/>
    <property type="match status" value="1"/>
</dbReference>
<dbReference type="Proteomes" id="UP000737171">
    <property type="component" value="Unassembled WGS sequence"/>
</dbReference>
<evidence type="ECO:0000256" key="5">
    <source>
        <dbReference type="RuleBase" id="RU363019"/>
    </source>
</evidence>
<evidence type="ECO:0000259" key="6">
    <source>
        <dbReference type="PROSITE" id="PS50072"/>
    </source>
</evidence>
<dbReference type="InterPro" id="IPR044665">
    <property type="entry name" value="E_coli_cyclophilin_A-like"/>
</dbReference>
<name>A0ABX2EMD3_9BURK</name>
<dbReference type="RefSeq" id="WP_173127301.1">
    <property type="nucleotide sequence ID" value="NZ_JABRWJ010000007.1"/>
</dbReference>
<organism evidence="7 8">
    <name type="scientific">Pseudaquabacterium terrae</name>
    <dbReference type="NCBI Taxonomy" id="2732868"/>
    <lineage>
        <taxon>Bacteria</taxon>
        <taxon>Pseudomonadati</taxon>
        <taxon>Pseudomonadota</taxon>
        <taxon>Betaproteobacteria</taxon>
        <taxon>Burkholderiales</taxon>
        <taxon>Sphaerotilaceae</taxon>
        <taxon>Pseudaquabacterium</taxon>
    </lineage>
</organism>
<gene>
    <name evidence="7" type="ORF">HLB44_22320</name>
</gene>
<comment type="caution">
    <text evidence="7">The sequence shown here is derived from an EMBL/GenBank/DDBJ whole genome shotgun (WGS) entry which is preliminary data.</text>
</comment>
<keyword evidence="4 5" id="KW-0413">Isomerase</keyword>
<dbReference type="GO" id="GO:0016853">
    <property type="term" value="F:isomerase activity"/>
    <property type="evidence" value="ECO:0007669"/>
    <property type="project" value="UniProtKB-KW"/>
</dbReference>
<dbReference type="InterPro" id="IPR002130">
    <property type="entry name" value="Cyclophilin-type_PPIase_dom"/>
</dbReference>
<evidence type="ECO:0000256" key="4">
    <source>
        <dbReference type="ARBA" id="ARBA00023235"/>
    </source>
</evidence>
<reference evidence="7 8" key="1">
    <citation type="submission" date="2020-05" db="EMBL/GenBank/DDBJ databases">
        <title>Aquincola sp. isolate from soil.</title>
        <authorList>
            <person name="Han J."/>
            <person name="Kim D.-U."/>
        </authorList>
    </citation>
    <scope>NUCLEOTIDE SEQUENCE [LARGE SCALE GENOMIC DNA]</scope>
    <source>
        <strain evidence="7 8">S2</strain>
    </source>
</reference>
<dbReference type="EMBL" id="JABRWJ010000007">
    <property type="protein sequence ID" value="NRF69745.1"/>
    <property type="molecule type" value="Genomic_DNA"/>
</dbReference>
<comment type="function">
    <text evidence="1 5">PPIases accelerate the folding of proteins. It catalyzes the cis-trans isomerization of proline imidic peptide bonds in oligopeptides.</text>
</comment>
<evidence type="ECO:0000256" key="3">
    <source>
        <dbReference type="ARBA" id="ARBA00023110"/>
    </source>
</evidence>
<evidence type="ECO:0000256" key="2">
    <source>
        <dbReference type="ARBA" id="ARBA00007365"/>
    </source>
</evidence>
<comment type="similarity">
    <text evidence="2 5">Belongs to the cyclophilin-type PPIase family.</text>
</comment>
<protein>
    <recommendedName>
        <fullName evidence="5">Peptidyl-prolyl cis-trans isomerase</fullName>
        <shortName evidence="5">PPIase</shortName>
        <ecNumber evidence="5">5.2.1.8</ecNumber>
    </recommendedName>
</protein>
<dbReference type="EC" id="5.2.1.8" evidence="5"/>
<keyword evidence="8" id="KW-1185">Reference proteome</keyword>
<comment type="catalytic activity">
    <reaction evidence="5">
        <text>[protein]-peptidylproline (omega=180) = [protein]-peptidylproline (omega=0)</text>
        <dbReference type="Rhea" id="RHEA:16237"/>
        <dbReference type="Rhea" id="RHEA-COMP:10747"/>
        <dbReference type="Rhea" id="RHEA-COMP:10748"/>
        <dbReference type="ChEBI" id="CHEBI:83833"/>
        <dbReference type="ChEBI" id="CHEBI:83834"/>
        <dbReference type="EC" id="5.2.1.8"/>
    </reaction>
</comment>
<sequence length="167" mass="18214">MTKTVEMTTSAGVLRIELDDAKAPASVENFLAYVRAGHYDGTVFHRVIKGFMVQGGGFGPDMQQKPTREAIANEAGNGLKNQKYTLAMARTSAPHSATAQFFINTADNEFLNFKSESPQGWGYAVFGKVVSGTDIVDKIERVATGRKGFHDDVPNEDVLIQKVVEVE</sequence>
<dbReference type="PROSITE" id="PS50072">
    <property type="entry name" value="CSA_PPIASE_2"/>
    <property type="match status" value="1"/>
</dbReference>
<dbReference type="InterPro" id="IPR020892">
    <property type="entry name" value="Cyclophilin-type_PPIase_CS"/>
</dbReference>
<dbReference type="Gene3D" id="2.40.100.10">
    <property type="entry name" value="Cyclophilin-like"/>
    <property type="match status" value="1"/>
</dbReference>
<dbReference type="InterPro" id="IPR029000">
    <property type="entry name" value="Cyclophilin-like_dom_sf"/>
</dbReference>
<dbReference type="PRINTS" id="PR00153">
    <property type="entry name" value="CSAPPISMRASE"/>
</dbReference>
<accession>A0ABX2EMD3</accession>
<dbReference type="PANTHER" id="PTHR43246">
    <property type="entry name" value="PEPTIDYL-PROLYL CIS-TRANS ISOMERASE CYP38, CHLOROPLASTIC"/>
    <property type="match status" value="1"/>
</dbReference>
<evidence type="ECO:0000256" key="1">
    <source>
        <dbReference type="ARBA" id="ARBA00002388"/>
    </source>
</evidence>
<keyword evidence="3 5" id="KW-0697">Rotamase</keyword>
<dbReference type="CDD" id="cd01920">
    <property type="entry name" value="cyclophilin_EcCYP_like"/>
    <property type="match status" value="1"/>
</dbReference>
<dbReference type="PROSITE" id="PS00170">
    <property type="entry name" value="CSA_PPIASE_1"/>
    <property type="match status" value="1"/>
</dbReference>
<feature type="domain" description="PPIase cyclophilin-type" evidence="6">
    <location>
        <begin position="1"/>
        <end position="165"/>
    </location>
</feature>
<dbReference type="InterPro" id="IPR024936">
    <property type="entry name" value="Cyclophilin-type_PPIase"/>
</dbReference>
<dbReference type="PIRSF" id="PIRSF001467">
    <property type="entry name" value="Peptidylpro_ismrse"/>
    <property type="match status" value="1"/>
</dbReference>
<dbReference type="Pfam" id="PF00160">
    <property type="entry name" value="Pro_isomerase"/>
    <property type="match status" value="1"/>
</dbReference>